<organism evidence="4 5">
    <name type="scientific">Agrobacterium tumefaciens</name>
    <dbReference type="NCBI Taxonomy" id="358"/>
    <lineage>
        <taxon>Bacteria</taxon>
        <taxon>Pseudomonadati</taxon>
        <taxon>Pseudomonadota</taxon>
        <taxon>Alphaproteobacteria</taxon>
        <taxon>Hyphomicrobiales</taxon>
        <taxon>Rhizobiaceae</taxon>
        <taxon>Rhizobium/Agrobacterium group</taxon>
        <taxon>Agrobacterium</taxon>
        <taxon>Agrobacterium tumefaciens complex</taxon>
    </lineage>
</organism>
<dbReference type="PANTHER" id="PTHR30024:SF42">
    <property type="entry name" value="ALIPHATIC SULFONATES-BINDING PROTEIN-RELATED"/>
    <property type="match status" value="1"/>
</dbReference>
<feature type="chain" id="PRO_5002214123" description="Solute-binding protein family 3/N-terminal domain-containing protein" evidence="2">
    <location>
        <begin position="23"/>
        <end position="317"/>
    </location>
</feature>
<dbReference type="InterPro" id="IPR006311">
    <property type="entry name" value="TAT_signal"/>
</dbReference>
<accession>A0A0D0K4T0</accession>
<evidence type="ECO:0000256" key="2">
    <source>
        <dbReference type="SAM" id="SignalP"/>
    </source>
</evidence>
<feature type="signal peptide" evidence="2">
    <location>
        <begin position="1"/>
        <end position="22"/>
    </location>
</feature>
<evidence type="ECO:0000256" key="1">
    <source>
        <dbReference type="ARBA" id="ARBA00010742"/>
    </source>
</evidence>
<dbReference type="SMART" id="SM00062">
    <property type="entry name" value="PBPb"/>
    <property type="match status" value="1"/>
</dbReference>
<dbReference type="PANTHER" id="PTHR30024">
    <property type="entry name" value="ALIPHATIC SULFONATES-BINDING PROTEIN-RELATED"/>
    <property type="match status" value="1"/>
</dbReference>
<name>A0A0D0K4T0_AGRTU</name>
<evidence type="ECO:0000313" key="5">
    <source>
        <dbReference type="Proteomes" id="UP000035017"/>
    </source>
</evidence>
<proteinExistence type="inferred from homology"/>
<dbReference type="InterPro" id="IPR001638">
    <property type="entry name" value="Solute-binding_3/MltF_N"/>
</dbReference>
<evidence type="ECO:0000313" key="4">
    <source>
        <dbReference type="EMBL" id="KIQ03444.1"/>
    </source>
</evidence>
<dbReference type="SUPFAM" id="SSF53850">
    <property type="entry name" value="Periplasmic binding protein-like II"/>
    <property type="match status" value="1"/>
</dbReference>
<comment type="similarity">
    <text evidence="1">Belongs to the bacterial solute-binding protein SsuA/TauA family.</text>
</comment>
<dbReference type="Gene3D" id="3.40.190.10">
    <property type="entry name" value="Periplasmic binding protein-like II"/>
    <property type="match status" value="2"/>
</dbReference>
<keyword evidence="2" id="KW-0732">Signal</keyword>
<comment type="caution">
    <text evidence="4">The sequence shown here is derived from an EMBL/GenBank/DDBJ whole genome shotgun (WGS) entry which is preliminary data.</text>
</comment>
<gene>
    <name evidence="4" type="ORF">RU07_08325</name>
</gene>
<dbReference type="EMBL" id="JXQV01000008">
    <property type="protein sequence ID" value="KIQ03444.1"/>
    <property type="molecule type" value="Genomic_DNA"/>
</dbReference>
<dbReference type="InterPro" id="IPR015168">
    <property type="entry name" value="SsuA/THI5"/>
</dbReference>
<dbReference type="AlphaFoldDB" id="A0A0D0K4T0"/>
<protein>
    <recommendedName>
        <fullName evidence="3">Solute-binding protein family 3/N-terminal domain-containing protein</fullName>
    </recommendedName>
</protein>
<dbReference type="Pfam" id="PF09084">
    <property type="entry name" value="NMT1"/>
    <property type="match status" value="1"/>
</dbReference>
<evidence type="ECO:0000259" key="3">
    <source>
        <dbReference type="SMART" id="SM00062"/>
    </source>
</evidence>
<dbReference type="PROSITE" id="PS51318">
    <property type="entry name" value="TAT"/>
    <property type="match status" value="1"/>
</dbReference>
<dbReference type="OrthoDB" id="7375392at2"/>
<reference evidence="4 5" key="1">
    <citation type="submission" date="2014-12" db="EMBL/GenBank/DDBJ databases">
        <title>16Stimator: statistical estimation of ribosomal gene copy numbers from draft genome assemblies.</title>
        <authorList>
            <person name="Perisin M.A."/>
            <person name="Vetter M."/>
            <person name="Gilbert J.A."/>
            <person name="Bergelson J."/>
        </authorList>
    </citation>
    <scope>NUCLEOTIDE SEQUENCE [LARGE SCALE GENOMIC DNA]</scope>
    <source>
        <strain evidence="4 5">MEJ076</strain>
    </source>
</reference>
<feature type="domain" description="Solute-binding protein family 3/N-terminal" evidence="3">
    <location>
        <begin position="34"/>
        <end position="269"/>
    </location>
</feature>
<dbReference type="Proteomes" id="UP000035017">
    <property type="component" value="Unassembled WGS sequence"/>
</dbReference>
<sequence length="317" mass="34513">MTSKITRRSALALSGLALGSLAAPSLLRAQDLKPIRFGFYPAVDFVGAFLAKDKGIFDKNGIDFQLTPMSATAIVPALVTNSMDIGTLNMIPTLQSIDAGLPISMIAGGQRLPATGNIGLMARAGAGLKEPADLYGRRLATPALNNIMLYMFNYWFKQKGLDPKKLKWIEVPPVNYSDMMKRGEIDAALNFDPFFFLMKEEGVAVPFVNFFENAPDGVVVGGYQANAGWTAKNPELVAKFRASLVQGSKLAMADHDLAYESIAKWTKMDISLVKKMAVPNLSPRVEPTNLDYVFTVMRDQGLLKTGLTADKAPTPWT</sequence>